<evidence type="ECO:0000259" key="4">
    <source>
        <dbReference type="Pfam" id="PF24894"/>
    </source>
</evidence>
<evidence type="ECO:0000256" key="2">
    <source>
        <dbReference type="ARBA" id="ARBA00023056"/>
    </source>
</evidence>
<gene>
    <name evidence="5" type="ORF">AB840_10190</name>
</gene>
<dbReference type="InterPro" id="IPR011004">
    <property type="entry name" value="Trimer_LpxA-like_sf"/>
</dbReference>
<dbReference type="FunCoup" id="A0A0J6WRH0">
    <property type="interactions" value="24"/>
</dbReference>
<dbReference type="NCBIfam" id="TIGR02092">
    <property type="entry name" value="glgD"/>
    <property type="match status" value="1"/>
</dbReference>
<dbReference type="InterPro" id="IPR056818">
    <property type="entry name" value="GlmU/GlgC-like_hexapep"/>
</dbReference>
<dbReference type="InterPro" id="IPR029044">
    <property type="entry name" value="Nucleotide-diphossugar_trans"/>
</dbReference>
<dbReference type="SUPFAM" id="SSF53448">
    <property type="entry name" value="Nucleotide-diphospho-sugar transferases"/>
    <property type="match status" value="1"/>
</dbReference>
<evidence type="ECO:0000313" key="5">
    <source>
        <dbReference type="EMBL" id="KMO86040.1"/>
    </source>
</evidence>
<dbReference type="GO" id="GO:0008878">
    <property type="term" value="F:glucose-1-phosphate adenylyltransferase activity"/>
    <property type="evidence" value="ECO:0007669"/>
    <property type="project" value="InterPro"/>
</dbReference>
<evidence type="ECO:0000313" key="6">
    <source>
        <dbReference type="Proteomes" id="UP000036503"/>
    </source>
</evidence>
<keyword evidence="5" id="KW-0548">Nucleotidyltransferase</keyword>
<dbReference type="RefSeq" id="WP_072061821.1">
    <property type="nucleotide sequence ID" value="NZ_FUXD01000031.1"/>
</dbReference>
<dbReference type="PANTHER" id="PTHR43523">
    <property type="entry name" value="GLUCOSE-1-PHOSPHATE ADENYLYLTRANSFERASE-RELATED"/>
    <property type="match status" value="1"/>
</dbReference>
<dbReference type="STRING" id="39029.BSR42_11500"/>
<dbReference type="AlphaFoldDB" id="A0A0J6WRH0"/>
<keyword evidence="6" id="KW-1185">Reference proteome</keyword>
<dbReference type="PATRIC" id="fig|1122219.3.peg.1874"/>
<reference evidence="5 6" key="1">
    <citation type="submission" date="2015-06" db="EMBL/GenBank/DDBJ databases">
        <title>Draft genome sequence of beer spoilage bacterium Megasphaera cerevisiae type strain 20462.</title>
        <authorList>
            <person name="Kutumbaka K."/>
            <person name="Pasmowitz J."/>
            <person name="Mategko J."/>
            <person name="Reyes D."/>
            <person name="Friedrich A."/>
            <person name="Han S."/>
            <person name="Martens-Habbena W."/>
            <person name="Neal-McKinney J."/>
            <person name="Janagama H.K."/>
            <person name="Nadala C."/>
            <person name="Samadpour M."/>
        </authorList>
    </citation>
    <scope>NUCLEOTIDE SEQUENCE [LARGE SCALE GENOMIC DNA]</scope>
    <source>
        <strain evidence="5 6">DSM 20462</strain>
    </source>
</reference>
<comment type="caution">
    <text evidence="5">The sequence shown here is derived from an EMBL/GenBank/DDBJ whole genome shotgun (WGS) entry which is preliminary data.</text>
</comment>
<feature type="domain" description="Glucose-1-phosphate adenylyltransferase/Bifunctional protein GlmU-like C-terminal hexapeptide" evidence="4">
    <location>
        <begin position="285"/>
        <end position="355"/>
    </location>
</feature>
<dbReference type="EMBL" id="LEKT01000035">
    <property type="protein sequence ID" value="KMO86040.1"/>
    <property type="molecule type" value="Genomic_DNA"/>
</dbReference>
<dbReference type="PANTHER" id="PTHR43523:SF6">
    <property type="entry name" value="GLYCOGEN BIOSYNTHESIS PROTEIN GLGD"/>
    <property type="match status" value="1"/>
</dbReference>
<sequence length="371" mass="42343">MSSDIIGLVNLREDNPLRELNDRRPLATIPVGGKFRLIDFTLSNMVNAGIANVGLLLSPQSRSVLDHIRSGKEWGLARKGDGLFYMPEDLEDIQHPVEGDISSYYKNLLFVKRGNKRYVLLTGCDTVQNIDYDEVLHFHRHHNADATMIYQKQKYAFGREGYALIVDEQNRVIGIDAKPEIQAGENLYQRGIIIEGEVFQHCIRRAYAKGYTHLVTDVLKRNVDRLRIFGYNYQGYAKRIDSVNAYFQVNMDLLDMQVWRDLFFKDKQHHIYTKIKDEAPAKYMEEAHIHNSLVANGCIIEGHVENSILFRKVRVGKNAVIRNSIIMQRTVVGDDAQLDYVACDKNTVIQPEAVLSGTKENPLCIGKCSVI</sequence>
<dbReference type="InterPro" id="IPR011832">
    <property type="entry name" value="GlgDAde_trans"/>
</dbReference>
<dbReference type="Pfam" id="PF00483">
    <property type="entry name" value="NTP_transferase"/>
    <property type="match status" value="1"/>
</dbReference>
<dbReference type="Gene3D" id="3.90.550.10">
    <property type="entry name" value="Spore Coat Polysaccharide Biosynthesis Protein SpsA, Chain A"/>
    <property type="match status" value="1"/>
</dbReference>
<dbReference type="SUPFAM" id="SSF51161">
    <property type="entry name" value="Trimeric LpxA-like enzymes"/>
    <property type="match status" value="1"/>
</dbReference>
<protein>
    <submittedName>
        <fullName evidence="5">Glucose-1-phosphate adenylyltransferase</fullName>
    </submittedName>
</protein>
<dbReference type="GO" id="GO:0005978">
    <property type="term" value="P:glycogen biosynthetic process"/>
    <property type="evidence" value="ECO:0007669"/>
    <property type="project" value="UniProtKB-KW"/>
</dbReference>
<organism evidence="5 6">
    <name type="scientific">Megasphaera cerevisiae DSM 20462</name>
    <dbReference type="NCBI Taxonomy" id="1122219"/>
    <lineage>
        <taxon>Bacteria</taxon>
        <taxon>Bacillati</taxon>
        <taxon>Bacillota</taxon>
        <taxon>Negativicutes</taxon>
        <taxon>Veillonellales</taxon>
        <taxon>Veillonellaceae</taxon>
        <taxon>Megasphaera</taxon>
    </lineage>
</organism>
<keyword evidence="2" id="KW-0320">Glycogen biosynthesis</keyword>
<accession>A0A0J6WRH0</accession>
<feature type="domain" description="Nucleotidyl transferase" evidence="3">
    <location>
        <begin position="20"/>
        <end position="228"/>
    </location>
</feature>
<keyword evidence="5" id="KW-0808">Transferase</keyword>
<dbReference type="CDD" id="cd04651">
    <property type="entry name" value="LbH_G1P_AT_C"/>
    <property type="match status" value="1"/>
</dbReference>
<dbReference type="InterPro" id="IPR011831">
    <property type="entry name" value="ADP-Glc_PPase"/>
</dbReference>
<comment type="similarity">
    <text evidence="1">Belongs to the bacterial/plant glucose-1-phosphate adenylyltransferase family.</text>
</comment>
<name>A0A0J6WRH0_9FIRM</name>
<dbReference type="Proteomes" id="UP000036503">
    <property type="component" value="Unassembled WGS sequence"/>
</dbReference>
<dbReference type="Pfam" id="PF24894">
    <property type="entry name" value="Hexapep_GlmU"/>
    <property type="match status" value="1"/>
</dbReference>
<dbReference type="Gene3D" id="2.160.10.10">
    <property type="entry name" value="Hexapeptide repeat proteins"/>
    <property type="match status" value="1"/>
</dbReference>
<dbReference type="InParanoid" id="A0A0J6WRH0"/>
<proteinExistence type="inferred from homology"/>
<evidence type="ECO:0000256" key="1">
    <source>
        <dbReference type="ARBA" id="ARBA00010443"/>
    </source>
</evidence>
<dbReference type="InterPro" id="IPR005835">
    <property type="entry name" value="NTP_transferase_dom"/>
</dbReference>
<evidence type="ECO:0000259" key="3">
    <source>
        <dbReference type="Pfam" id="PF00483"/>
    </source>
</evidence>